<feature type="domain" description="Quinolinate phosphoribosyl transferase N-terminal" evidence="11">
    <location>
        <begin position="28"/>
        <end position="113"/>
    </location>
</feature>
<dbReference type="RefSeq" id="WP_377356682.1">
    <property type="nucleotide sequence ID" value="NZ_JBHTCM010000005.1"/>
</dbReference>
<evidence type="ECO:0000313" key="12">
    <source>
        <dbReference type="EMBL" id="MFC7332336.1"/>
    </source>
</evidence>
<keyword evidence="6 9" id="KW-0328">Glycosyltransferase</keyword>
<dbReference type="Gene3D" id="3.20.20.70">
    <property type="entry name" value="Aldolase class I"/>
    <property type="match status" value="1"/>
</dbReference>
<dbReference type="EMBL" id="JBHTCM010000005">
    <property type="protein sequence ID" value="MFC7332336.1"/>
    <property type="molecule type" value="Genomic_DNA"/>
</dbReference>
<dbReference type="InterPro" id="IPR037128">
    <property type="entry name" value="Quinolinate_PRibosylTase_N_sf"/>
</dbReference>
<evidence type="ECO:0000256" key="5">
    <source>
        <dbReference type="ARBA" id="ARBA00022642"/>
    </source>
</evidence>
<dbReference type="EC" id="2.4.2.19" evidence="4"/>
<dbReference type="PANTHER" id="PTHR32179:SF3">
    <property type="entry name" value="NICOTINATE-NUCLEOTIDE PYROPHOSPHORYLASE [CARBOXYLATING]"/>
    <property type="match status" value="1"/>
</dbReference>
<keyword evidence="7 9" id="KW-0808">Transferase</keyword>
<dbReference type="InterPro" id="IPR004393">
    <property type="entry name" value="NadC"/>
</dbReference>
<dbReference type="InterPro" id="IPR002638">
    <property type="entry name" value="Quinolinate_PRibosylTrfase_C"/>
</dbReference>
<protein>
    <recommendedName>
        <fullName evidence="4">nicotinate-nucleotide diphosphorylase (carboxylating)</fullName>
        <ecNumber evidence="4">2.4.2.19</ecNumber>
    </recommendedName>
    <alternativeName>
        <fullName evidence="8">Quinolinate phosphoribosyltransferase [decarboxylating]</fullName>
    </alternativeName>
</protein>
<dbReference type="InterPro" id="IPR027277">
    <property type="entry name" value="NadC/ModD"/>
</dbReference>
<reference evidence="13" key="1">
    <citation type="journal article" date="2019" name="Int. J. Syst. Evol. Microbiol.">
        <title>The Global Catalogue of Microorganisms (GCM) 10K type strain sequencing project: providing services to taxonomists for standard genome sequencing and annotation.</title>
        <authorList>
            <consortium name="The Broad Institute Genomics Platform"/>
            <consortium name="The Broad Institute Genome Sequencing Center for Infectious Disease"/>
            <person name="Wu L."/>
            <person name="Ma J."/>
        </authorList>
    </citation>
    <scope>NUCLEOTIDE SEQUENCE [LARGE SCALE GENOMIC DNA]</scope>
    <source>
        <strain evidence="13">CGMCC 1.16275</strain>
    </source>
</reference>
<evidence type="ECO:0000259" key="10">
    <source>
        <dbReference type="Pfam" id="PF01729"/>
    </source>
</evidence>
<comment type="similarity">
    <text evidence="3 9">Belongs to the NadC/ModD family.</text>
</comment>
<accession>A0ABW2KSQ0</accession>
<dbReference type="SUPFAM" id="SSF51690">
    <property type="entry name" value="Nicotinate/Quinolinate PRTase C-terminal domain-like"/>
    <property type="match status" value="1"/>
</dbReference>
<comment type="caution">
    <text evidence="12">The sequence shown here is derived from an EMBL/GenBank/DDBJ whole genome shotgun (WGS) entry which is preliminary data.</text>
</comment>
<keyword evidence="13" id="KW-1185">Reference proteome</keyword>
<feature type="domain" description="Quinolinate phosphoribosyl transferase C-terminal" evidence="10">
    <location>
        <begin position="115"/>
        <end position="280"/>
    </location>
</feature>
<evidence type="ECO:0000256" key="6">
    <source>
        <dbReference type="ARBA" id="ARBA00022676"/>
    </source>
</evidence>
<dbReference type="PIRSF" id="PIRSF006250">
    <property type="entry name" value="NadC_ModD"/>
    <property type="match status" value="1"/>
</dbReference>
<name>A0ABW2KSQ0_9PROT</name>
<keyword evidence="5" id="KW-0662">Pyridine nucleotide biosynthesis</keyword>
<evidence type="ECO:0000256" key="8">
    <source>
        <dbReference type="ARBA" id="ARBA00033102"/>
    </source>
</evidence>
<dbReference type="Pfam" id="PF02749">
    <property type="entry name" value="QRPTase_N"/>
    <property type="match status" value="1"/>
</dbReference>
<dbReference type="InterPro" id="IPR036068">
    <property type="entry name" value="Nicotinate_pribotase-like_C"/>
</dbReference>
<comment type="function">
    <text evidence="1">Involved in the catabolism of quinolinic acid (QA).</text>
</comment>
<evidence type="ECO:0000256" key="1">
    <source>
        <dbReference type="ARBA" id="ARBA00003237"/>
    </source>
</evidence>
<evidence type="ECO:0000256" key="4">
    <source>
        <dbReference type="ARBA" id="ARBA00011944"/>
    </source>
</evidence>
<evidence type="ECO:0000256" key="7">
    <source>
        <dbReference type="ARBA" id="ARBA00022679"/>
    </source>
</evidence>
<dbReference type="NCBIfam" id="TIGR00078">
    <property type="entry name" value="nadC"/>
    <property type="match status" value="1"/>
</dbReference>
<dbReference type="Proteomes" id="UP001596456">
    <property type="component" value="Unassembled WGS sequence"/>
</dbReference>
<dbReference type="Gene3D" id="3.90.1170.20">
    <property type="entry name" value="Quinolinate phosphoribosyl transferase, N-terminal domain"/>
    <property type="match status" value="1"/>
</dbReference>
<evidence type="ECO:0000259" key="11">
    <source>
        <dbReference type="Pfam" id="PF02749"/>
    </source>
</evidence>
<dbReference type="CDD" id="cd01572">
    <property type="entry name" value="QPRTase"/>
    <property type="match status" value="1"/>
</dbReference>
<dbReference type="PANTHER" id="PTHR32179">
    <property type="entry name" value="NICOTINATE-NUCLEOTIDE PYROPHOSPHORYLASE [CARBOXYLATING]"/>
    <property type="match status" value="1"/>
</dbReference>
<dbReference type="Pfam" id="PF01729">
    <property type="entry name" value="QRPTase_C"/>
    <property type="match status" value="1"/>
</dbReference>
<evidence type="ECO:0000256" key="2">
    <source>
        <dbReference type="ARBA" id="ARBA00004893"/>
    </source>
</evidence>
<dbReference type="GO" id="GO:0004514">
    <property type="term" value="F:nicotinate-nucleotide diphosphorylase (carboxylating) activity"/>
    <property type="evidence" value="ECO:0007669"/>
    <property type="project" value="UniProtKB-EC"/>
</dbReference>
<comment type="pathway">
    <text evidence="2">Cofactor biosynthesis; NAD(+) biosynthesis; nicotinate D-ribonucleotide from quinolinate: step 1/1.</text>
</comment>
<evidence type="ECO:0000256" key="3">
    <source>
        <dbReference type="ARBA" id="ARBA00009400"/>
    </source>
</evidence>
<sequence>MYHSPPYPLLYEDLVRRALLEDLGPAGDITAEACVSTRARARAALRARKAGIVAGLEPSLLAFRLLDPTLAVRIEAPDGTAVEPGGVLAVVEGAARPILSAERTALNLLGRLCGIATQTAALVRAIDGTGAAIVCTRKTTPGLRALEKYAVRVGGGQNHRFGLDDAVLIKDNHLVAAGGLRAAVQRARARAGHMVKIEVEVDTLEQLAELLTLPVDAVLLDNMAPDTLRQAVAMVGGRMITEASGGITPESVRAVAETGVTLISLGWLTHSVRNFDIGLDFEPV</sequence>
<dbReference type="SUPFAM" id="SSF54675">
    <property type="entry name" value="Nicotinate/Quinolinate PRTase N-terminal domain-like"/>
    <property type="match status" value="1"/>
</dbReference>
<evidence type="ECO:0000313" key="13">
    <source>
        <dbReference type="Proteomes" id="UP001596456"/>
    </source>
</evidence>
<dbReference type="InterPro" id="IPR022412">
    <property type="entry name" value="Quinolinate_PRibosylTrfase_N"/>
</dbReference>
<proteinExistence type="inferred from homology"/>
<dbReference type="InterPro" id="IPR013785">
    <property type="entry name" value="Aldolase_TIM"/>
</dbReference>
<gene>
    <name evidence="12" type="primary">nadC</name>
    <name evidence="12" type="ORF">ACFQPS_04115</name>
</gene>
<evidence type="ECO:0000256" key="9">
    <source>
        <dbReference type="PIRNR" id="PIRNR006250"/>
    </source>
</evidence>
<organism evidence="12 13">
    <name type="scientific">Rhodocista pekingensis</name>
    <dbReference type="NCBI Taxonomy" id="201185"/>
    <lineage>
        <taxon>Bacteria</taxon>
        <taxon>Pseudomonadati</taxon>
        <taxon>Pseudomonadota</taxon>
        <taxon>Alphaproteobacteria</taxon>
        <taxon>Rhodospirillales</taxon>
        <taxon>Azospirillaceae</taxon>
        <taxon>Rhodocista</taxon>
    </lineage>
</organism>